<dbReference type="EMBL" id="JBEPMY010000029">
    <property type="protein sequence ID" value="MET3758439.1"/>
    <property type="molecule type" value="Genomic_DNA"/>
</dbReference>
<accession>A0ABV2MPQ9</accession>
<evidence type="ECO:0000313" key="2">
    <source>
        <dbReference type="Proteomes" id="UP001549077"/>
    </source>
</evidence>
<keyword evidence="2" id="KW-1185">Reference proteome</keyword>
<organism evidence="1 2">
    <name type="scientific">Rhizobium binae</name>
    <dbReference type="NCBI Taxonomy" id="1138190"/>
    <lineage>
        <taxon>Bacteria</taxon>
        <taxon>Pseudomonadati</taxon>
        <taxon>Pseudomonadota</taxon>
        <taxon>Alphaproteobacteria</taxon>
        <taxon>Hyphomicrobiales</taxon>
        <taxon>Rhizobiaceae</taxon>
        <taxon>Rhizobium/Agrobacterium group</taxon>
        <taxon>Rhizobium</taxon>
    </lineage>
</organism>
<name>A0ABV2MPQ9_9HYPH</name>
<proteinExistence type="predicted"/>
<comment type="caution">
    <text evidence="1">The sequence shown here is derived from an EMBL/GenBank/DDBJ whole genome shotgun (WGS) entry which is preliminary data.</text>
</comment>
<protein>
    <submittedName>
        <fullName evidence="1">Uncharacterized protein</fullName>
    </submittedName>
</protein>
<evidence type="ECO:0000313" key="1">
    <source>
        <dbReference type="EMBL" id="MET3758439.1"/>
    </source>
</evidence>
<dbReference type="Proteomes" id="UP001549077">
    <property type="component" value="Unassembled WGS sequence"/>
</dbReference>
<sequence length="37" mass="4038">MRVVSFGIFARRTIGLANAPAMSTVTGDLLERTEEKV</sequence>
<reference evidence="1 2" key="1">
    <citation type="submission" date="2024-06" db="EMBL/GenBank/DDBJ databases">
        <title>Genomic Encyclopedia of Type Strains, Phase IV (KMG-IV): sequencing the most valuable type-strain genomes for metagenomic binning, comparative biology and taxonomic classification.</title>
        <authorList>
            <person name="Goeker M."/>
        </authorList>
    </citation>
    <scope>NUCLEOTIDE SEQUENCE [LARGE SCALE GENOMIC DNA]</scope>
    <source>
        <strain evidence="1 2">DSM 29288</strain>
    </source>
</reference>
<gene>
    <name evidence="1" type="ORF">ABID08_005821</name>
</gene>